<dbReference type="Proteomes" id="UP000284716">
    <property type="component" value="Unassembled WGS sequence"/>
</dbReference>
<comment type="caution">
    <text evidence="1">The sequence shown here is derived from an EMBL/GenBank/DDBJ whole genome shotgun (WGS) entry which is preliminary data.</text>
</comment>
<protein>
    <recommendedName>
        <fullName evidence="3">Bacterial Pleckstrin homology domain-containing protein</fullName>
    </recommendedName>
</protein>
<organism evidence="1 2">
    <name type="scientific">Lacticaseibacillus paracasei</name>
    <name type="common">Lactobacillus paracasei</name>
    <dbReference type="NCBI Taxonomy" id="1597"/>
    <lineage>
        <taxon>Bacteria</taxon>
        <taxon>Bacillati</taxon>
        <taxon>Bacillota</taxon>
        <taxon>Bacilli</taxon>
        <taxon>Lactobacillales</taxon>
        <taxon>Lactobacillaceae</taxon>
        <taxon>Lacticaseibacillus</taxon>
    </lineage>
</organism>
<proteinExistence type="predicted"/>
<reference evidence="1 2" key="1">
    <citation type="journal article" date="2018" name="Front. Microbiol.">
        <title>Conversion of Methionine to Cysteine in Lactobacillus paracasei Depends on the Highly Mobile cysK-ctl-cysE Gene Cluster.</title>
        <authorList>
            <person name="Wuthrich D."/>
            <person name="Irmler S."/>
            <person name="Berthoud H."/>
            <person name="Guggenbuhl B."/>
            <person name="Eugster E."/>
            <person name="Bruggmann R."/>
        </authorList>
    </citation>
    <scope>NUCLEOTIDE SEQUENCE [LARGE SCALE GENOMIC DNA]</scope>
    <source>
        <strain evidence="1 2">FAM18157</strain>
    </source>
</reference>
<accession>A0A422M975</accession>
<dbReference type="RefSeq" id="WP_123031722.1">
    <property type="nucleotide sequence ID" value="NZ_CBDBYF010000003.1"/>
</dbReference>
<dbReference type="AlphaFoldDB" id="A0A422M975"/>
<evidence type="ECO:0000313" key="2">
    <source>
        <dbReference type="Proteomes" id="UP000284716"/>
    </source>
</evidence>
<evidence type="ECO:0008006" key="3">
    <source>
        <dbReference type="Google" id="ProtNLM"/>
    </source>
</evidence>
<dbReference type="EMBL" id="LKFS01000010">
    <property type="protein sequence ID" value="RND84756.1"/>
    <property type="molecule type" value="Genomic_DNA"/>
</dbReference>
<sequence length="117" mass="13194">MQNKIEIKDDQLIVLPQGINKLASLTKKIAIPLQHVHDVSIDLNILNDSKGIRSPGTIINGYYWSGTYIKGGEKTFFNIKKGNKPVVIQLINEKYTRLVLGVDNPEKIVELIKQKIN</sequence>
<name>A0A422M975_LACPA</name>
<evidence type="ECO:0000313" key="1">
    <source>
        <dbReference type="EMBL" id="RND84756.1"/>
    </source>
</evidence>
<gene>
    <name evidence="1" type="ORF">FAM18157_00101</name>
</gene>